<protein>
    <submittedName>
        <fullName evidence="2">Uncharacterized protein</fullName>
    </submittedName>
</protein>
<evidence type="ECO:0000313" key="2">
    <source>
        <dbReference type="EMBL" id="SFV64653.1"/>
    </source>
</evidence>
<name>A0A1W1CG40_9ZZZZ</name>
<sequence length="133" mass="15353">MTKRNFFIARFSIVLVLIGLFSPSIKIETEGLISNKPLSSLSTTNISITLFTEAEARRGHHRRGHRNHRRRAHRRGNYRHHHRRSHRRRNNIIGGIVAGAVIGSAISNSRNRCEVVYVRGIRYKDCGNGLRRY</sequence>
<reference evidence="2" key="1">
    <citation type="submission" date="2016-10" db="EMBL/GenBank/DDBJ databases">
        <authorList>
            <person name="de Groot N.N."/>
        </authorList>
    </citation>
    <scope>NUCLEOTIDE SEQUENCE</scope>
</reference>
<feature type="compositionally biased region" description="Basic residues" evidence="1">
    <location>
        <begin position="58"/>
        <end position="86"/>
    </location>
</feature>
<dbReference type="EMBL" id="FPHG01000067">
    <property type="protein sequence ID" value="SFV64653.1"/>
    <property type="molecule type" value="Genomic_DNA"/>
</dbReference>
<gene>
    <name evidence="2" type="ORF">MNB_SV-9-89</name>
</gene>
<feature type="region of interest" description="Disordered" evidence="1">
    <location>
        <begin position="57"/>
        <end position="86"/>
    </location>
</feature>
<proteinExistence type="predicted"/>
<organism evidence="2">
    <name type="scientific">hydrothermal vent metagenome</name>
    <dbReference type="NCBI Taxonomy" id="652676"/>
    <lineage>
        <taxon>unclassified sequences</taxon>
        <taxon>metagenomes</taxon>
        <taxon>ecological metagenomes</taxon>
    </lineage>
</organism>
<dbReference type="AlphaFoldDB" id="A0A1W1CG40"/>
<evidence type="ECO:0000256" key="1">
    <source>
        <dbReference type="SAM" id="MobiDB-lite"/>
    </source>
</evidence>
<accession>A0A1W1CG40</accession>